<dbReference type="GO" id="GO:0006950">
    <property type="term" value="P:response to stress"/>
    <property type="evidence" value="ECO:0007669"/>
    <property type="project" value="UniProtKB-ARBA"/>
</dbReference>
<dbReference type="GO" id="GO:0005524">
    <property type="term" value="F:ATP binding"/>
    <property type="evidence" value="ECO:0007669"/>
    <property type="project" value="UniProtKB-KW"/>
</dbReference>
<dbReference type="Gene3D" id="3.40.50.300">
    <property type="entry name" value="P-loop containing nucleotide triphosphate hydrolases"/>
    <property type="match status" value="1"/>
</dbReference>
<dbReference type="EMBL" id="OR237928">
    <property type="protein sequence ID" value="WRI20343.1"/>
    <property type="molecule type" value="mRNA"/>
</dbReference>
<dbReference type="InterPro" id="IPR003960">
    <property type="entry name" value="ATPase_AAA_CS"/>
</dbReference>
<dbReference type="Gene3D" id="6.10.280.40">
    <property type="match status" value="1"/>
</dbReference>
<dbReference type="InterPro" id="IPR027417">
    <property type="entry name" value="P-loop_NTPase"/>
</dbReference>
<evidence type="ECO:0000256" key="6">
    <source>
        <dbReference type="RuleBase" id="RU003651"/>
    </source>
</evidence>
<dbReference type="CDD" id="cd19510">
    <property type="entry name" value="RecA-like_BCS1"/>
    <property type="match status" value="1"/>
</dbReference>
<keyword evidence="3" id="KW-0378">Hydrolase</keyword>
<evidence type="ECO:0000256" key="5">
    <source>
        <dbReference type="ARBA" id="ARBA00049360"/>
    </source>
</evidence>
<feature type="region of interest" description="Disordered" evidence="7">
    <location>
        <begin position="458"/>
        <end position="478"/>
    </location>
</feature>
<evidence type="ECO:0000259" key="8">
    <source>
        <dbReference type="SMART" id="SM00382"/>
    </source>
</evidence>
<dbReference type="GO" id="GO:0016887">
    <property type="term" value="F:ATP hydrolysis activity"/>
    <property type="evidence" value="ECO:0007669"/>
    <property type="project" value="InterPro"/>
</dbReference>
<evidence type="ECO:0000256" key="4">
    <source>
        <dbReference type="ARBA" id="ARBA00022842"/>
    </source>
</evidence>
<name>A0AB38Z7G6_PAESU</name>
<keyword evidence="6" id="KW-0067">ATP-binding</keyword>
<evidence type="ECO:0000256" key="7">
    <source>
        <dbReference type="SAM" id="MobiDB-lite"/>
    </source>
</evidence>
<evidence type="ECO:0000256" key="2">
    <source>
        <dbReference type="ARBA" id="ARBA00007448"/>
    </source>
</evidence>
<comment type="catalytic activity">
    <reaction evidence="5">
        <text>ATP + H2O = ADP + phosphate + H(+)</text>
        <dbReference type="Rhea" id="RHEA:13065"/>
        <dbReference type="ChEBI" id="CHEBI:15377"/>
        <dbReference type="ChEBI" id="CHEBI:15378"/>
        <dbReference type="ChEBI" id="CHEBI:30616"/>
        <dbReference type="ChEBI" id="CHEBI:43474"/>
        <dbReference type="ChEBI" id="CHEBI:456216"/>
    </reaction>
</comment>
<feature type="compositionally biased region" description="Basic and acidic residues" evidence="7">
    <location>
        <begin position="458"/>
        <end position="470"/>
    </location>
</feature>
<dbReference type="InterPro" id="IPR058017">
    <property type="entry name" value="At3g28540-like_C"/>
</dbReference>
<dbReference type="InterPro" id="IPR025753">
    <property type="entry name" value="AAA_N_dom"/>
</dbReference>
<dbReference type="AlphaFoldDB" id="A0AB38Z7G6"/>
<sequence>MSLLSKMPSMEASSLFSIYTSLVGIMMLVRSMANEIIPQQLRTYLYEKFYNILFDSTKSSPRLTLVIDENWGITRNEVFNAASTYLPTKITPSTQRLKAGKTARQKTVTTAMENGEEIIDSFDGIQLKWKLVCAESKGKPKENIYYELSFIKKFKDRVLEAYIPYILSSAKQLRHEEKVIKLYTRHISSREDGGGLWGSIDLEHPARFDTLAMDRALKKMVIDDLDRFLGRKEYYKKVGKVWKRGYLLYGPPGTGKSSLIAAVANYLKFDVYDLELSNIHSNSELRRILVSTTNRSIIVIEDIDCNEQMQDRGHQNWNGLNSERKLTLSGMLNFIDGLWSSCGDERIIIFTTNHKEKLDPALLRPGRMDMHIHMSYCTPQGFKILVSNYLSSQSNNHPLSEEIEGLIEIADVTPAEIAEELMKGDDPDCVLGGLLDFLKHKIEDNKIKAREAKKVQLEKAKEPRPVKSEESEWVQFKI</sequence>
<dbReference type="Pfam" id="PF14363">
    <property type="entry name" value="AAA_assoc"/>
    <property type="match status" value="1"/>
</dbReference>
<evidence type="ECO:0000256" key="3">
    <source>
        <dbReference type="ARBA" id="ARBA00022801"/>
    </source>
</evidence>
<evidence type="ECO:0000256" key="1">
    <source>
        <dbReference type="ARBA" id="ARBA00001946"/>
    </source>
</evidence>
<protein>
    <submittedName>
        <fullName evidence="9">AAA ATPase family</fullName>
    </submittedName>
</protein>
<dbReference type="PANTHER" id="PTHR23070">
    <property type="entry name" value="BCS1 AAA-TYPE ATPASE"/>
    <property type="match status" value="1"/>
</dbReference>
<feature type="domain" description="AAA+ ATPase" evidence="8">
    <location>
        <begin position="242"/>
        <end position="378"/>
    </location>
</feature>
<dbReference type="InterPro" id="IPR003959">
    <property type="entry name" value="ATPase_AAA_core"/>
</dbReference>
<dbReference type="InterPro" id="IPR003593">
    <property type="entry name" value="AAA+_ATPase"/>
</dbReference>
<proteinExistence type="evidence at transcript level"/>
<organism evidence="9">
    <name type="scientific">Paeonia suffruticosa</name>
    <name type="common">Tree peony</name>
    <name type="synonym">Paeonia moutan</name>
    <dbReference type="NCBI Taxonomy" id="45171"/>
    <lineage>
        <taxon>Eukaryota</taxon>
        <taxon>Viridiplantae</taxon>
        <taxon>Streptophyta</taxon>
        <taxon>Embryophyta</taxon>
        <taxon>Tracheophyta</taxon>
        <taxon>Spermatophyta</taxon>
        <taxon>Magnoliopsida</taxon>
        <taxon>eudicotyledons</taxon>
        <taxon>Gunneridae</taxon>
        <taxon>Pentapetalae</taxon>
        <taxon>Saxifragales</taxon>
        <taxon>Paeoniaceae</taxon>
        <taxon>Paeonia</taxon>
    </lineage>
</organism>
<dbReference type="SUPFAM" id="SSF52540">
    <property type="entry name" value="P-loop containing nucleoside triphosphate hydrolases"/>
    <property type="match status" value="1"/>
</dbReference>
<reference evidence="9" key="1">
    <citation type="submission" date="2023-06" db="EMBL/GenBank/DDBJ databases">
        <authorList>
            <person name="Zhang Y."/>
            <person name="Gai S."/>
        </authorList>
    </citation>
    <scope>NUCLEOTIDE SEQUENCE</scope>
</reference>
<dbReference type="Pfam" id="PF25568">
    <property type="entry name" value="AAA_lid_At3g28540"/>
    <property type="match status" value="1"/>
</dbReference>
<evidence type="ECO:0000313" key="9">
    <source>
        <dbReference type="EMBL" id="WRI20343.1"/>
    </source>
</evidence>
<comment type="similarity">
    <text evidence="2">Belongs to the AAA ATPase family. BCS1 subfamily.</text>
</comment>
<dbReference type="SMART" id="SM00382">
    <property type="entry name" value="AAA"/>
    <property type="match status" value="1"/>
</dbReference>
<keyword evidence="6" id="KW-0547">Nucleotide-binding</keyword>
<dbReference type="InterPro" id="IPR050747">
    <property type="entry name" value="Mitochondrial_chaperone_BCS1"/>
</dbReference>
<comment type="cofactor">
    <cofactor evidence="1">
        <name>Mg(2+)</name>
        <dbReference type="ChEBI" id="CHEBI:18420"/>
    </cofactor>
</comment>
<keyword evidence="4" id="KW-0460">Magnesium</keyword>
<accession>A0AB38Z7G6</accession>
<dbReference type="PROSITE" id="PS00674">
    <property type="entry name" value="AAA"/>
    <property type="match status" value="1"/>
</dbReference>
<dbReference type="Pfam" id="PF00004">
    <property type="entry name" value="AAA"/>
    <property type="match status" value="1"/>
</dbReference>